<evidence type="ECO:0000313" key="3">
    <source>
        <dbReference type="Proteomes" id="UP000649604"/>
    </source>
</evidence>
<dbReference type="AlphaFoldDB" id="A0A9D5JY30"/>
<reference evidence="2" key="1">
    <citation type="submission" date="2019-11" db="EMBL/GenBank/DDBJ databases">
        <title>Microbial mats filling the niche in hypersaline microbial mats.</title>
        <authorList>
            <person name="Wong H.L."/>
            <person name="Macleod F.I."/>
            <person name="White R.A. III"/>
            <person name="Burns B.P."/>
        </authorList>
    </citation>
    <scope>NUCLEOTIDE SEQUENCE</scope>
    <source>
        <strain evidence="2">Rbin_158</strain>
    </source>
</reference>
<proteinExistence type="predicted"/>
<comment type="caution">
    <text evidence="2">The sequence shown here is derived from an EMBL/GenBank/DDBJ whole genome shotgun (WGS) entry which is preliminary data.</text>
</comment>
<name>A0A9D5JY30_9BACT</name>
<protein>
    <submittedName>
        <fullName evidence="2">Lrp/AsnC family transcriptional regulator</fullName>
    </submittedName>
</protein>
<dbReference type="InterPro" id="IPR011008">
    <property type="entry name" value="Dimeric_a/b-barrel"/>
</dbReference>
<dbReference type="SUPFAM" id="SSF54909">
    <property type="entry name" value="Dimeric alpha+beta barrel"/>
    <property type="match status" value="1"/>
</dbReference>
<feature type="domain" description="Transcription regulator AsnC/Lrp ligand binding" evidence="1">
    <location>
        <begin position="10"/>
        <end position="76"/>
    </location>
</feature>
<dbReference type="Gene3D" id="3.30.70.920">
    <property type="match status" value="1"/>
</dbReference>
<evidence type="ECO:0000313" key="2">
    <source>
        <dbReference type="EMBL" id="MBD3326284.1"/>
    </source>
</evidence>
<dbReference type="InterPro" id="IPR050684">
    <property type="entry name" value="HTH-Siroheme_Decarb"/>
</dbReference>
<gene>
    <name evidence="2" type="ORF">GF339_16990</name>
</gene>
<dbReference type="Proteomes" id="UP000649604">
    <property type="component" value="Unassembled WGS sequence"/>
</dbReference>
<dbReference type="InterPro" id="IPR019887">
    <property type="entry name" value="Tscrpt_reg_AsnC/Lrp_C"/>
</dbReference>
<dbReference type="Pfam" id="PF01037">
    <property type="entry name" value="AsnC_trans_reg"/>
    <property type="match status" value="1"/>
</dbReference>
<dbReference type="PANTHER" id="PTHR43413:SF6">
    <property type="entry name" value="REGULATORY PROTEIN ASNC"/>
    <property type="match status" value="1"/>
</dbReference>
<evidence type="ECO:0000259" key="1">
    <source>
        <dbReference type="Pfam" id="PF01037"/>
    </source>
</evidence>
<sequence length="93" mass="10589">MVTAITVMNVERDKINFVAEKLVELDGVSEVYSVGGRYDLIAIIRVKRNEDLADIVTEHIRKLEGIQKTETMLAFRAYSRHDLEGMFSIGMEV</sequence>
<accession>A0A9D5JY30</accession>
<dbReference type="PANTHER" id="PTHR43413">
    <property type="entry name" value="TRANSCRIPTIONAL REGULATOR, ASNC FAMILY"/>
    <property type="match status" value="1"/>
</dbReference>
<organism evidence="2 3">
    <name type="scientific">candidate division KSB3 bacterium</name>
    <dbReference type="NCBI Taxonomy" id="2044937"/>
    <lineage>
        <taxon>Bacteria</taxon>
        <taxon>candidate division KSB3</taxon>
    </lineage>
</organism>
<dbReference type="EMBL" id="WJJP01000555">
    <property type="protein sequence ID" value="MBD3326284.1"/>
    <property type="molecule type" value="Genomic_DNA"/>
</dbReference>